<reference evidence="14 15" key="1">
    <citation type="submission" date="2016-12" db="EMBL/GenBank/DDBJ databases">
        <title>The genomes of Aspergillus section Nigri reveals drivers in fungal speciation.</title>
        <authorList>
            <consortium name="DOE Joint Genome Institute"/>
            <person name="Vesth T.C."/>
            <person name="Nybo J."/>
            <person name="Theobald S."/>
            <person name="Brandl J."/>
            <person name="Frisvad J.C."/>
            <person name="Nielsen K.F."/>
            <person name="Lyhne E.K."/>
            <person name="Kogle M.E."/>
            <person name="Kuo A."/>
            <person name="Riley R."/>
            <person name="Clum A."/>
            <person name="Nolan M."/>
            <person name="Lipzen A."/>
            <person name="Salamov A."/>
            <person name="Henrissat B."/>
            <person name="Wiebenga A."/>
            <person name="De Vries R.P."/>
            <person name="Grigoriev I.V."/>
            <person name="Mortensen U.H."/>
            <person name="Andersen M.R."/>
            <person name="Baker S.E."/>
        </authorList>
    </citation>
    <scope>NUCLEOTIDE SEQUENCE [LARGE SCALE GENOMIC DNA]</scope>
    <source>
        <strain evidence="14 15">CBS 117.55</strain>
    </source>
</reference>
<keyword evidence="15" id="KW-1185">Reference proteome</keyword>
<organism evidence="14 15">
    <name type="scientific">Aspergillus heteromorphus CBS 117.55</name>
    <dbReference type="NCBI Taxonomy" id="1448321"/>
    <lineage>
        <taxon>Eukaryota</taxon>
        <taxon>Fungi</taxon>
        <taxon>Dikarya</taxon>
        <taxon>Ascomycota</taxon>
        <taxon>Pezizomycotina</taxon>
        <taxon>Eurotiomycetes</taxon>
        <taxon>Eurotiomycetidae</taxon>
        <taxon>Eurotiales</taxon>
        <taxon>Aspergillaceae</taxon>
        <taxon>Aspergillus</taxon>
        <taxon>Aspergillus subgen. Circumdati</taxon>
    </lineage>
</organism>
<dbReference type="SUPFAM" id="SSF52540">
    <property type="entry name" value="P-loop containing nucleoside triphosphate hydrolases"/>
    <property type="match status" value="1"/>
</dbReference>
<dbReference type="EC" id="3.6.4.12" evidence="12"/>
<dbReference type="Pfam" id="PF17855">
    <property type="entry name" value="MCM_lid"/>
    <property type="match status" value="1"/>
</dbReference>
<keyword evidence="3 12" id="KW-0235">DNA replication</keyword>
<evidence type="ECO:0000256" key="5">
    <source>
        <dbReference type="ARBA" id="ARBA00022801"/>
    </source>
</evidence>
<dbReference type="OrthoDB" id="10036721at2759"/>
<keyword evidence="8 11" id="KW-0238">DNA-binding</keyword>
<dbReference type="PRINTS" id="PR01661">
    <property type="entry name" value="MCMPROTEIN5"/>
</dbReference>
<accession>A0A317X0J1</accession>
<protein>
    <recommendedName>
        <fullName evidence="12">DNA replication licensing factor MCM5</fullName>
        <ecNumber evidence="12">3.6.4.12</ecNumber>
    </recommendedName>
</protein>
<dbReference type="FunFam" id="3.30.1640.10:FF:000015">
    <property type="entry name" value="DNA helicase"/>
    <property type="match status" value="1"/>
</dbReference>
<evidence type="ECO:0000256" key="9">
    <source>
        <dbReference type="ARBA" id="ARBA00023242"/>
    </source>
</evidence>
<dbReference type="GO" id="GO:0043138">
    <property type="term" value="F:3'-5' DNA helicase activity"/>
    <property type="evidence" value="ECO:0007669"/>
    <property type="project" value="TreeGrafter"/>
</dbReference>
<dbReference type="GO" id="GO:0006270">
    <property type="term" value="P:DNA replication initiation"/>
    <property type="evidence" value="ECO:0007669"/>
    <property type="project" value="UniProtKB-UniRule"/>
</dbReference>
<dbReference type="Pfam" id="PF00493">
    <property type="entry name" value="MCM"/>
    <property type="match status" value="1"/>
</dbReference>
<evidence type="ECO:0000256" key="11">
    <source>
        <dbReference type="RuleBase" id="RU004070"/>
    </source>
</evidence>
<proteinExistence type="inferred from homology"/>
<dbReference type="GO" id="GO:0031261">
    <property type="term" value="C:DNA replication preinitiation complex"/>
    <property type="evidence" value="ECO:0007669"/>
    <property type="project" value="UniProtKB-ARBA"/>
</dbReference>
<dbReference type="GO" id="GO:0043596">
    <property type="term" value="C:nuclear replication fork"/>
    <property type="evidence" value="ECO:0007669"/>
    <property type="project" value="UniProtKB-ARBA"/>
</dbReference>
<dbReference type="Gene3D" id="3.30.1640.10">
    <property type="entry name" value="mini-chromosome maintenance (MCM) complex, chain A, domain 1"/>
    <property type="match status" value="1"/>
</dbReference>
<dbReference type="GO" id="GO:0005524">
    <property type="term" value="F:ATP binding"/>
    <property type="evidence" value="ECO:0007669"/>
    <property type="project" value="UniProtKB-UniRule"/>
</dbReference>
<dbReference type="InterPro" id="IPR027417">
    <property type="entry name" value="P-loop_NTPase"/>
</dbReference>
<keyword evidence="6 12" id="KW-0347">Helicase</keyword>
<dbReference type="PROSITE" id="PS00847">
    <property type="entry name" value="MCM_1"/>
    <property type="match status" value="1"/>
</dbReference>
<dbReference type="Proteomes" id="UP000247233">
    <property type="component" value="Unassembled WGS sequence"/>
</dbReference>
<evidence type="ECO:0000259" key="13">
    <source>
        <dbReference type="PROSITE" id="PS50051"/>
    </source>
</evidence>
<keyword evidence="10 12" id="KW-0131">Cell cycle</keyword>
<evidence type="ECO:0000256" key="1">
    <source>
        <dbReference type="ARBA" id="ARBA00004123"/>
    </source>
</evidence>
<dbReference type="GO" id="GO:0042555">
    <property type="term" value="C:MCM complex"/>
    <property type="evidence" value="ECO:0007669"/>
    <property type="project" value="UniProtKB-UniRule"/>
</dbReference>
<dbReference type="PROSITE" id="PS50051">
    <property type="entry name" value="MCM_2"/>
    <property type="match status" value="1"/>
</dbReference>
<sequence length="720" mass="79768">MDRRTPYTLSVLAPSVDGVEDSRTQIQAKLKEFVLEFQLDNAFIYRDQLRQNVLIKQYYCDIDIAHLISYNEELAHKLTTEPADIIPLFEVALQDCTRRIVYPSQRDIVLPTHQLLLHSSATHISIRDLNATNISHLVRIPGIVIGASTISSKATLMHLRCKGCGHTENLRVDGGFAGLQLPRKCGRDKQPGDAPSEPCPLDPYVVSHEKCQFVDQQVLKLQEAPDQVPVGELPRHVLISADRYLSNRVVPGSRCTVMGIFSIYQSSKGGKRDGAVAIRNPYLRAVGISSDLDHTAKGAAIFSEEEEQEFLELSRRPDLYDALARSIAPSIYGNLDIKKAIVCLLMGGSKKLLPDGMKLRGDINVLLLGDPGTAKSQLLKFTEKVSPIAIYTSGKGSSAAGLTASVQRDHATREFYLEGGAMVLADGGVVCIDEFDKMRDEDRVAIHEAMEQQTISIAKAGITTILNSRTSVLAAANPVFGRYDDLKTPGENIDFQTTILSRFDMIFIVRDDHDRARDESIAKHVMGVHMGGRGVEEQVEAEIPLDKMKRYVSYCRTRCAPRLSDEAAEKLSSHFVTIRKQVHRAELDANSRSSIPITVRQLEAIVRITESLAKLSLSPVATEAHVDEAIRLFLASTMDAVTQGEGQGSKEMMEEASKIEDELKRRLPIGWSTSLATLRREFVDGRGYTEPALNRALIVMQRRDTVQIRSGGSQVYRHGV</sequence>
<keyword evidence="9 12" id="KW-0539">Nucleus</keyword>
<name>A0A317X0J1_9EURO</name>
<evidence type="ECO:0000256" key="10">
    <source>
        <dbReference type="ARBA" id="ARBA00023306"/>
    </source>
</evidence>
<keyword evidence="7 11" id="KW-0067">ATP-binding</keyword>
<dbReference type="GO" id="GO:0003688">
    <property type="term" value="F:DNA replication origin binding"/>
    <property type="evidence" value="ECO:0007669"/>
    <property type="project" value="UniProtKB-UniRule"/>
</dbReference>
<comment type="caution">
    <text evidence="14">The sequence shown here is derived from an EMBL/GenBank/DDBJ whole genome shotgun (WGS) entry which is preliminary data.</text>
</comment>
<dbReference type="InterPro" id="IPR012340">
    <property type="entry name" value="NA-bd_OB-fold"/>
</dbReference>
<evidence type="ECO:0000313" key="15">
    <source>
        <dbReference type="Proteomes" id="UP000247233"/>
    </source>
</evidence>
<dbReference type="GO" id="GO:0016887">
    <property type="term" value="F:ATP hydrolysis activity"/>
    <property type="evidence" value="ECO:0007669"/>
    <property type="project" value="RHEA"/>
</dbReference>
<dbReference type="InterPro" id="IPR054125">
    <property type="entry name" value="MCM5_C"/>
</dbReference>
<dbReference type="EMBL" id="MSFL01000001">
    <property type="protein sequence ID" value="PWY92156.1"/>
    <property type="molecule type" value="Genomic_DNA"/>
</dbReference>
<dbReference type="SMART" id="SM00350">
    <property type="entry name" value="MCM"/>
    <property type="match status" value="1"/>
</dbReference>
<dbReference type="Gene3D" id="2.20.28.10">
    <property type="match status" value="1"/>
</dbReference>
<evidence type="ECO:0000256" key="3">
    <source>
        <dbReference type="ARBA" id="ARBA00022705"/>
    </source>
</evidence>
<dbReference type="GO" id="GO:0017116">
    <property type="term" value="F:single-stranded DNA helicase activity"/>
    <property type="evidence" value="ECO:0007669"/>
    <property type="project" value="TreeGrafter"/>
</dbReference>
<dbReference type="PANTHER" id="PTHR11630:SF42">
    <property type="entry name" value="DNA REPLICATION LICENSING FACTOR MCM5"/>
    <property type="match status" value="1"/>
</dbReference>
<dbReference type="Gene3D" id="2.40.50.140">
    <property type="entry name" value="Nucleic acid-binding proteins"/>
    <property type="match status" value="1"/>
</dbReference>
<dbReference type="RefSeq" id="XP_025403895.1">
    <property type="nucleotide sequence ID" value="XM_025540686.1"/>
</dbReference>
<evidence type="ECO:0000256" key="2">
    <source>
        <dbReference type="ARBA" id="ARBA00008010"/>
    </source>
</evidence>
<dbReference type="PRINTS" id="PR01657">
    <property type="entry name" value="MCMFAMILY"/>
</dbReference>
<dbReference type="AlphaFoldDB" id="A0A317X0J1"/>
<dbReference type="GO" id="GO:0003697">
    <property type="term" value="F:single-stranded DNA binding"/>
    <property type="evidence" value="ECO:0007669"/>
    <property type="project" value="TreeGrafter"/>
</dbReference>
<keyword evidence="4 11" id="KW-0547">Nucleotide-binding</keyword>
<dbReference type="GO" id="GO:0006279">
    <property type="term" value="P:premeiotic DNA replication"/>
    <property type="evidence" value="ECO:0007669"/>
    <property type="project" value="UniProtKB-ARBA"/>
</dbReference>
<feature type="domain" description="MCM C-terminal AAA(+) ATPase" evidence="13">
    <location>
        <begin position="319"/>
        <end position="525"/>
    </location>
</feature>
<evidence type="ECO:0000256" key="8">
    <source>
        <dbReference type="ARBA" id="ARBA00023125"/>
    </source>
</evidence>
<dbReference type="InterPro" id="IPR027925">
    <property type="entry name" value="MCM_N"/>
</dbReference>
<dbReference type="GO" id="GO:0000727">
    <property type="term" value="P:double-strand break repair via break-induced replication"/>
    <property type="evidence" value="ECO:0007669"/>
    <property type="project" value="TreeGrafter"/>
</dbReference>
<dbReference type="VEuPathDB" id="FungiDB:BO70DRAFT_327109"/>
<dbReference type="InterPro" id="IPR041562">
    <property type="entry name" value="MCM_lid"/>
</dbReference>
<comment type="function">
    <text evidence="12">Acts as component of the MCM2-7 complex (MCM complex) which is the replicative helicase essential for 'once per cell cycle' DNA replication initiation and elongation in eukaryotic cells. The active ATPase sites in the MCM2-7 ring are formed through the interaction surfaces of two neighboring subunits such that a critical structure of a conserved arginine finger motif is provided in trans relative to the ATP-binding site of the Walker A box of the adjacent subunit. The six ATPase active sites, however, are likely to contribute differentially to the complex helicase activity.</text>
</comment>
<dbReference type="STRING" id="1448321.A0A317X0J1"/>
<dbReference type="Pfam" id="PF17207">
    <property type="entry name" value="MCM_OB"/>
    <property type="match status" value="1"/>
</dbReference>
<dbReference type="GeneID" id="37062923"/>
<dbReference type="Gene3D" id="3.40.50.300">
    <property type="entry name" value="P-loop containing nucleotide triphosphate hydrolases"/>
    <property type="match status" value="1"/>
</dbReference>
<dbReference type="CDD" id="cd17756">
    <property type="entry name" value="MCM5"/>
    <property type="match status" value="1"/>
</dbReference>
<comment type="subcellular location">
    <subcellularLocation>
        <location evidence="1 12">Nucleus</location>
    </subcellularLocation>
</comment>
<dbReference type="FunFam" id="3.40.50.300:FF:000241">
    <property type="entry name" value="DNA helicase"/>
    <property type="match status" value="1"/>
</dbReference>
<comment type="similarity">
    <text evidence="2 11">Belongs to the MCM family.</text>
</comment>
<dbReference type="InterPro" id="IPR001208">
    <property type="entry name" value="MCM_dom"/>
</dbReference>
<dbReference type="InterPro" id="IPR031327">
    <property type="entry name" value="MCM"/>
</dbReference>
<keyword evidence="5 12" id="KW-0378">Hydrolase</keyword>
<evidence type="ECO:0000256" key="6">
    <source>
        <dbReference type="ARBA" id="ARBA00022806"/>
    </source>
</evidence>
<evidence type="ECO:0000313" key="14">
    <source>
        <dbReference type="EMBL" id="PWY92156.1"/>
    </source>
</evidence>
<dbReference type="Pfam" id="PF14551">
    <property type="entry name" value="MCM_N"/>
    <property type="match status" value="1"/>
</dbReference>
<dbReference type="InterPro" id="IPR018525">
    <property type="entry name" value="MCM_CS"/>
</dbReference>
<dbReference type="InterPro" id="IPR008048">
    <property type="entry name" value="MCM5"/>
</dbReference>
<dbReference type="PANTHER" id="PTHR11630">
    <property type="entry name" value="DNA REPLICATION LICENSING FACTOR MCM FAMILY MEMBER"/>
    <property type="match status" value="1"/>
</dbReference>
<evidence type="ECO:0000256" key="12">
    <source>
        <dbReference type="RuleBase" id="RU368063"/>
    </source>
</evidence>
<dbReference type="Pfam" id="PF21933">
    <property type="entry name" value="MCM5_C"/>
    <property type="match status" value="1"/>
</dbReference>
<dbReference type="FunFam" id="2.20.28.10:FF:000005">
    <property type="entry name" value="DNA helicase"/>
    <property type="match status" value="1"/>
</dbReference>
<dbReference type="GO" id="GO:0005656">
    <property type="term" value="C:nuclear pre-replicative complex"/>
    <property type="evidence" value="ECO:0007669"/>
    <property type="project" value="UniProtKB-ARBA"/>
</dbReference>
<comment type="subunit">
    <text evidence="12">Component of the MCM2-7 complex.</text>
</comment>
<evidence type="ECO:0000256" key="4">
    <source>
        <dbReference type="ARBA" id="ARBA00022741"/>
    </source>
</evidence>
<evidence type="ECO:0000256" key="7">
    <source>
        <dbReference type="ARBA" id="ARBA00022840"/>
    </source>
</evidence>
<gene>
    <name evidence="14" type="ORF">BO70DRAFT_327109</name>
</gene>
<comment type="catalytic activity">
    <reaction evidence="12">
        <text>ATP + H2O = ADP + phosphate + H(+)</text>
        <dbReference type="Rhea" id="RHEA:13065"/>
        <dbReference type="ChEBI" id="CHEBI:15377"/>
        <dbReference type="ChEBI" id="CHEBI:15378"/>
        <dbReference type="ChEBI" id="CHEBI:30616"/>
        <dbReference type="ChEBI" id="CHEBI:43474"/>
        <dbReference type="ChEBI" id="CHEBI:456216"/>
        <dbReference type="EC" id="3.6.4.12"/>
    </reaction>
</comment>
<dbReference type="SUPFAM" id="SSF50249">
    <property type="entry name" value="Nucleic acid-binding proteins"/>
    <property type="match status" value="1"/>
</dbReference>
<dbReference type="InterPro" id="IPR033762">
    <property type="entry name" value="MCM_OB"/>
</dbReference>